<protein>
    <submittedName>
        <fullName evidence="2">Uncharacterized protein</fullName>
    </submittedName>
</protein>
<gene>
    <name evidence="2" type="ORF">O0R46_09080</name>
</gene>
<organism evidence="2 3">
    <name type="scientific">Peptostreptococcus equinus</name>
    <dbReference type="NCBI Taxonomy" id="3003601"/>
    <lineage>
        <taxon>Bacteria</taxon>
        <taxon>Bacillati</taxon>
        <taxon>Bacillota</taxon>
        <taxon>Clostridia</taxon>
        <taxon>Peptostreptococcales</taxon>
        <taxon>Peptostreptococcaceae</taxon>
        <taxon>Peptostreptococcus</taxon>
    </lineage>
</organism>
<evidence type="ECO:0000256" key="1">
    <source>
        <dbReference type="SAM" id="Phobius"/>
    </source>
</evidence>
<dbReference type="RefSeq" id="WP_269311420.1">
    <property type="nucleotide sequence ID" value="NZ_CP114052.1"/>
</dbReference>
<keyword evidence="3" id="KW-1185">Reference proteome</keyword>
<proteinExistence type="predicted"/>
<dbReference type="Proteomes" id="UP001164187">
    <property type="component" value="Chromosome"/>
</dbReference>
<evidence type="ECO:0000313" key="2">
    <source>
        <dbReference type="EMBL" id="WAW14723.1"/>
    </source>
</evidence>
<accession>A0ABY7JRB9</accession>
<name>A0ABY7JRB9_9FIRM</name>
<keyword evidence="1" id="KW-0812">Transmembrane</keyword>
<reference evidence="2" key="1">
    <citation type="submission" date="2022-12" db="EMBL/GenBank/DDBJ databases">
        <title>Peptostreptococcus.</title>
        <authorList>
            <person name="Lee S.H."/>
        </authorList>
    </citation>
    <scope>NUCLEOTIDE SEQUENCE</scope>
    <source>
        <strain evidence="2">CBA3647</strain>
    </source>
</reference>
<evidence type="ECO:0000313" key="3">
    <source>
        <dbReference type="Proteomes" id="UP001164187"/>
    </source>
</evidence>
<feature type="transmembrane region" description="Helical" evidence="1">
    <location>
        <begin position="7"/>
        <end position="23"/>
    </location>
</feature>
<dbReference type="EMBL" id="CP114052">
    <property type="protein sequence ID" value="WAW14723.1"/>
    <property type="molecule type" value="Genomic_DNA"/>
</dbReference>
<feature type="transmembrane region" description="Helical" evidence="1">
    <location>
        <begin position="29"/>
        <end position="49"/>
    </location>
</feature>
<sequence length="55" mass="6592">MKHKFKSGDLFFVYMVLIIYMAIETVNKTWFTCVAISPIILITIDRILYYRNTKK</sequence>
<keyword evidence="1" id="KW-0472">Membrane</keyword>
<keyword evidence="1" id="KW-1133">Transmembrane helix</keyword>